<comment type="subcellular location">
    <subcellularLocation>
        <location evidence="1">Membrane</location>
        <topology evidence="1">Peripheral membrane protein</topology>
    </subcellularLocation>
</comment>
<feature type="transmembrane region" description="Helical" evidence="7">
    <location>
        <begin position="129"/>
        <end position="153"/>
    </location>
</feature>
<comment type="similarity">
    <text evidence="2">Belongs to the CDIP1/LITAF family.</text>
</comment>
<protein>
    <recommendedName>
        <fullName evidence="8">LITAF domain-containing protein</fullName>
    </recommendedName>
</protein>
<evidence type="ECO:0000259" key="8">
    <source>
        <dbReference type="PROSITE" id="PS51837"/>
    </source>
</evidence>
<feature type="compositionally biased region" description="Polar residues" evidence="6">
    <location>
        <begin position="15"/>
        <end position="26"/>
    </location>
</feature>
<evidence type="ECO:0000256" key="7">
    <source>
        <dbReference type="SAM" id="Phobius"/>
    </source>
</evidence>
<dbReference type="InterPro" id="IPR037519">
    <property type="entry name" value="LITAF_fam"/>
</dbReference>
<feature type="region of interest" description="Disordered" evidence="6">
    <location>
        <begin position="1"/>
        <end position="92"/>
    </location>
</feature>
<dbReference type="EMBL" id="MUNK01000389">
    <property type="protein sequence ID" value="OTA22238.1"/>
    <property type="molecule type" value="Genomic_DNA"/>
</dbReference>
<comment type="caution">
    <text evidence="9">The sequence shown here is derived from an EMBL/GenBank/DDBJ whole genome shotgun (WGS) entry which is preliminary data.</text>
</comment>
<feature type="compositionally biased region" description="Basic and acidic residues" evidence="6">
    <location>
        <begin position="1"/>
        <end position="12"/>
    </location>
</feature>
<gene>
    <name evidence="9" type="ORF">BTJ68_14550</name>
</gene>
<evidence type="ECO:0000256" key="2">
    <source>
        <dbReference type="ARBA" id="ARBA00005975"/>
    </source>
</evidence>
<evidence type="ECO:0000313" key="9">
    <source>
        <dbReference type="EMBL" id="OTA22238.1"/>
    </source>
</evidence>
<dbReference type="OrthoDB" id="5599753at2759"/>
<feature type="region of interest" description="Disordered" evidence="6">
    <location>
        <begin position="195"/>
        <end position="223"/>
    </location>
</feature>
<dbReference type="PANTHER" id="PTHR23292">
    <property type="entry name" value="LIPOPOLYSACCHARIDE-INDUCED TUMOR NECROSIS FACTOR-ALPHA FACTOR"/>
    <property type="match status" value="1"/>
</dbReference>
<dbReference type="Proteomes" id="UP000194280">
    <property type="component" value="Unassembled WGS sequence"/>
</dbReference>
<accession>A0A1Z5SNC7</accession>
<feature type="compositionally biased region" description="Gly residues" evidence="6">
    <location>
        <begin position="200"/>
        <end position="211"/>
    </location>
</feature>
<feature type="domain" description="LITAF" evidence="8">
    <location>
        <begin position="89"/>
        <end position="171"/>
    </location>
</feature>
<dbReference type="PANTHER" id="PTHR23292:SF6">
    <property type="entry name" value="FI16602P1-RELATED"/>
    <property type="match status" value="1"/>
</dbReference>
<evidence type="ECO:0000313" key="10">
    <source>
        <dbReference type="Proteomes" id="UP000194280"/>
    </source>
</evidence>
<evidence type="ECO:0000256" key="4">
    <source>
        <dbReference type="ARBA" id="ARBA00022833"/>
    </source>
</evidence>
<keyword evidence="4" id="KW-0862">Zinc</keyword>
<dbReference type="PROSITE" id="PS51837">
    <property type="entry name" value="LITAF"/>
    <property type="match status" value="1"/>
</dbReference>
<keyword evidence="7" id="KW-0812">Transmembrane</keyword>
<reference evidence="9 10" key="1">
    <citation type="submission" date="2017-01" db="EMBL/GenBank/DDBJ databases">
        <title>The recent genome duplication of the halophilic yeast Hortaea werneckii: insights from long-read sequencing.</title>
        <authorList>
            <person name="Sinha S."/>
            <person name="Flibotte S."/>
            <person name="Neira M."/>
            <person name="Lenassi M."/>
            <person name="Gostincar C."/>
            <person name="Stajich J.E."/>
            <person name="Nislow C.E."/>
        </authorList>
    </citation>
    <scope>NUCLEOTIDE SEQUENCE [LARGE SCALE GENOMIC DNA]</scope>
    <source>
        <strain evidence="9 10">EXF-2000</strain>
    </source>
</reference>
<keyword evidence="7" id="KW-1133">Transmembrane helix</keyword>
<dbReference type="GO" id="GO:0016020">
    <property type="term" value="C:membrane"/>
    <property type="evidence" value="ECO:0007669"/>
    <property type="project" value="UniProtKB-SubCell"/>
</dbReference>
<proteinExistence type="inferred from homology"/>
<sequence length="223" mass="24185">MSSETHQQDAGHDINQATAGGQQESAVSKGDAMAKPAISPPSYTEASRDAPVQQHSPQQPMPQQQPMPHQAMPQQPVPNPYPMQQPMNPNAAPVTPLHRLGIGPAWIDCPFCHRRTRTRVDRPESNMTYVLAVLCCCICVFLTCIPCLAHWFANVDHYCSECDKQVTHQPHDGPVEVLSEYGPPTMPSRFAQASDMEMGAGHGQPAGGGDGQQNVLQKPGPAH</sequence>
<name>A0A1Z5SNC7_HORWE</name>
<keyword evidence="10" id="KW-1185">Reference proteome</keyword>
<dbReference type="VEuPathDB" id="FungiDB:BTJ68_14550"/>
<dbReference type="AlphaFoldDB" id="A0A1Z5SNC7"/>
<organism evidence="9 10">
    <name type="scientific">Hortaea werneckii EXF-2000</name>
    <dbReference type="NCBI Taxonomy" id="1157616"/>
    <lineage>
        <taxon>Eukaryota</taxon>
        <taxon>Fungi</taxon>
        <taxon>Dikarya</taxon>
        <taxon>Ascomycota</taxon>
        <taxon>Pezizomycotina</taxon>
        <taxon>Dothideomycetes</taxon>
        <taxon>Dothideomycetidae</taxon>
        <taxon>Mycosphaerellales</taxon>
        <taxon>Teratosphaeriaceae</taxon>
        <taxon>Hortaea</taxon>
    </lineage>
</organism>
<dbReference type="InterPro" id="IPR006629">
    <property type="entry name" value="LITAF"/>
</dbReference>
<dbReference type="SMART" id="SM00714">
    <property type="entry name" value="LITAF"/>
    <property type="match status" value="1"/>
</dbReference>
<evidence type="ECO:0000256" key="1">
    <source>
        <dbReference type="ARBA" id="ARBA00004170"/>
    </source>
</evidence>
<dbReference type="Pfam" id="PF10601">
    <property type="entry name" value="zf-LITAF-like"/>
    <property type="match status" value="1"/>
</dbReference>
<evidence type="ECO:0000256" key="6">
    <source>
        <dbReference type="SAM" id="MobiDB-lite"/>
    </source>
</evidence>
<keyword evidence="5 7" id="KW-0472">Membrane</keyword>
<dbReference type="GO" id="GO:0008270">
    <property type="term" value="F:zinc ion binding"/>
    <property type="evidence" value="ECO:0007669"/>
    <property type="project" value="TreeGrafter"/>
</dbReference>
<evidence type="ECO:0000256" key="3">
    <source>
        <dbReference type="ARBA" id="ARBA00022723"/>
    </source>
</evidence>
<evidence type="ECO:0000256" key="5">
    <source>
        <dbReference type="ARBA" id="ARBA00023136"/>
    </source>
</evidence>
<dbReference type="InParanoid" id="A0A1Z5SNC7"/>
<keyword evidence="3" id="KW-0479">Metal-binding</keyword>
<dbReference type="STRING" id="1157616.A0A1Z5SNC7"/>